<reference evidence="1" key="1">
    <citation type="journal article" date="2020" name="Stud. Mycol.">
        <title>101 Dothideomycetes genomes: a test case for predicting lifestyles and emergence of pathogens.</title>
        <authorList>
            <person name="Haridas S."/>
            <person name="Albert R."/>
            <person name="Binder M."/>
            <person name="Bloem J."/>
            <person name="Labutti K."/>
            <person name="Salamov A."/>
            <person name="Andreopoulos B."/>
            <person name="Baker S."/>
            <person name="Barry K."/>
            <person name="Bills G."/>
            <person name="Bluhm B."/>
            <person name="Cannon C."/>
            <person name="Castanera R."/>
            <person name="Culley D."/>
            <person name="Daum C."/>
            <person name="Ezra D."/>
            <person name="Gonzalez J."/>
            <person name="Henrissat B."/>
            <person name="Kuo A."/>
            <person name="Liang C."/>
            <person name="Lipzen A."/>
            <person name="Lutzoni F."/>
            <person name="Magnuson J."/>
            <person name="Mondo S."/>
            <person name="Nolan M."/>
            <person name="Ohm R."/>
            <person name="Pangilinan J."/>
            <person name="Park H.-J."/>
            <person name="Ramirez L."/>
            <person name="Alfaro M."/>
            <person name="Sun H."/>
            <person name="Tritt A."/>
            <person name="Yoshinaga Y."/>
            <person name="Zwiers L.-H."/>
            <person name="Turgeon B."/>
            <person name="Goodwin S."/>
            <person name="Spatafora J."/>
            <person name="Crous P."/>
            <person name="Grigoriev I."/>
        </authorList>
    </citation>
    <scope>NUCLEOTIDE SEQUENCE</scope>
    <source>
        <strain evidence="1">CBS 123094</strain>
    </source>
</reference>
<evidence type="ECO:0000313" key="1">
    <source>
        <dbReference type="EMBL" id="KAF2005030.1"/>
    </source>
</evidence>
<feature type="non-terminal residue" evidence="1">
    <location>
        <position position="1"/>
    </location>
</feature>
<dbReference type="Proteomes" id="UP000799779">
    <property type="component" value="Unassembled WGS sequence"/>
</dbReference>
<dbReference type="InterPro" id="IPR008271">
    <property type="entry name" value="Ser/Thr_kinase_AS"/>
</dbReference>
<keyword evidence="2" id="KW-1185">Reference proteome</keyword>
<dbReference type="OrthoDB" id="4062651at2759"/>
<proteinExistence type="predicted"/>
<name>A0A6A5WT46_9PLEO</name>
<dbReference type="EMBL" id="ML977565">
    <property type="protein sequence ID" value="KAF2005030.1"/>
    <property type="molecule type" value="Genomic_DNA"/>
</dbReference>
<dbReference type="GO" id="GO:0004672">
    <property type="term" value="F:protein kinase activity"/>
    <property type="evidence" value="ECO:0007669"/>
    <property type="project" value="InterPro"/>
</dbReference>
<gene>
    <name evidence="1" type="ORF">P154DRAFT_425769</name>
</gene>
<dbReference type="AlphaFoldDB" id="A0A6A5WT46"/>
<evidence type="ECO:0000313" key="2">
    <source>
        <dbReference type="Proteomes" id="UP000799779"/>
    </source>
</evidence>
<accession>A0A6A5WT46</accession>
<evidence type="ECO:0008006" key="3">
    <source>
        <dbReference type="Google" id="ProtNLM"/>
    </source>
</evidence>
<organism evidence="1 2">
    <name type="scientific">Amniculicola lignicola CBS 123094</name>
    <dbReference type="NCBI Taxonomy" id="1392246"/>
    <lineage>
        <taxon>Eukaryota</taxon>
        <taxon>Fungi</taxon>
        <taxon>Dikarya</taxon>
        <taxon>Ascomycota</taxon>
        <taxon>Pezizomycotina</taxon>
        <taxon>Dothideomycetes</taxon>
        <taxon>Pleosporomycetidae</taxon>
        <taxon>Pleosporales</taxon>
        <taxon>Amniculicolaceae</taxon>
        <taxon>Amniculicola</taxon>
    </lineage>
</organism>
<sequence length="59" mass="6761">GVIYIDLKLKNIVISREWKAILINVSGIRGTTDEFLLLELFKALNRCLENWGLQVQSNT</sequence>
<dbReference type="PROSITE" id="PS00108">
    <property type="entry name" value="PROTEIN_KINASE_ST"/>
    <property type="match status" value="1"/>
</dbReference>
<protein>
    <recommendedName>
        <fullName evidence="3">Protein kinase domain-containing protein</fullName>
    </recommendedName>
</protein>